<dbReference type="Proteomes" id="UP000316921">
    <property type="component" value="Chromosome"/>
</dbReference>
<sequence length="153" mass="16856" precursor="true">MKLESLTYCVVLASVITLTGCASVADPAFQPRPGTQDQYNTGVFAIYIADGNGGHESTPSAMVWSTGPAGTGMTYWLYPESQGVPSFPFPGRGNPQVAWRSDWLSDFDPGRDLDTFRGRVKNWYLDKYNVQIKTGDTWTIDIHSVDRITVGEP</sequence>
<dbReference type="AlphaFoldDB" id="A0A518BL96"/>
<name>A0A518BL96_9BACT</name>
<dbReference type="KEGG" id="pbap:Pla133_28410"/>
<gene>
    <name evidence="2" type="ORF">Pla133_28410</name>
</gene>
<feature type="signal peptide" evidence="1">
    <location>
        <begin position="1"/>
        <end position="24"/>
    </location>
</feature>
<evidence type="ECO:0008006" key="4">
    <source>
        <dbReference type="Google" id="ProtNLM"/>
    </source>
</evidence>
<keyword evidence="1" id="KW-0732">Signal</keyword>
<proteinExistence type="predicted"/>
<keyword evidence="3" id="KW-1185">Reference proteome</keyword>
<feature type="chain" id="PRO_5022045155" description="Lipoprotein" evidence="1">
    <location>
        <begin position="25"/>
        <end position="153"/>
    </location>
</feature>
<protein>
    <recommendedName>
        <fullName evidence="4">Lipoprotein</fullName>
    </recommendedName>
</protein>
<evidence type="ECO:0000313" key="3">
    <source>
        <dbReference type="Proteomes" id="UP000316921"/>
    </source>
</evidence>
<accession>A0A518BL96</accession>
<evidence type="ECO:0000313" key="2">
    <source>
        <dbReference type="EMBL" id="QDU67752.1"/>
    </source>
</evidence>
<dbReference type="RefSeq" id="WP_145066180.1">
    <property type="nucleotide sequence ID" value="NZ_CP036287.1"/>
</dbReference>
<dbReference type="EMBL" id="CP036287">
    <property type="protein sequence ID" value="QDU67752.1"/>
    <property type="molecule type" value="Genomic_DNA"/>
</dbReference>
<dbReference type="PROSITE" id="PS51257">
    <property type="entry name" value="PROKAR_LIPOPROTEIN"/>
    <property type="match status" value="1"/>
</dbReference>
<reference evidence="2 3" key="1">
    <citation type="submission" date="2019-02" db="EMBL/GenBank/DDBJ databases">
        <title>Deep-cultivation of Planctomycetes and their phenomic and genomic characterization uncovers novel biology.</title>
        <authorList>
            <person name="Wiegand S."/>
            <person name="Jogler M."/>
            <person name="Boedeker C."/>
            <person name="Pinto D."/>
            <person name="Vollmers J."/>
            <person name="Rivas-Marin E."/>
            <person name="Kohn T."/>
            <person name="Peeters S.H."/>
            <person name="Heuer A."/>
            <person name="Rast P."/>
            <person name="Oberbeckmann S."/>
            <person name="Bunk B."/>
            <person name="Jeske O."/>
            <person name="Meyerdierks A."/>
            <person name="Storesund J.E."/>
            <person name="Kallscheuer N."/>
            <person name="Luecker S."/>
            <person name="Lage O.M."/>
            <person name="Pohl T."/>
            <person name="Merkel B.J."/>
            <person name="Hornburger P."/>
            <person name="Mueller R.-W."/>
            <person name="Bruemmer F."/>
            <person name="Labrenz M."/>
            <person name="Spormann A.M."/>
            <person name="Op den Camp H."/>
            <person name="Overmann J."/>
            <person name="Amann R."/>
            <person name="Jetten M.S.M."/>
            <person name="Mascher T."/>
            <person name="Medema M.H."/>
            <person name="Devos D.P."/>
            <person name="Kaster A.-K."/>
            <person name="Ovreas L."/>
            <person name="Rohde M."/>
            <person name="Galperin M.Y."/>
            <person name="Jogler C."/>
        </authorList>
    </citation>
    <scope>NUCLEOTIDE SEQUENCE [LARGE SCALE GENOMIC DNA]</scope>
    <source>
        <strain evidence="2 3">Pla133</strain>
    </source>
</reference>
<evidence type="ECO:0000256" key="1">
    <source>
        <dbReference type="SAM" id="SignalP"/>
    </source>
</evidence>
<organism evidence="2 3">
    <name type="scientific">Engelhardtia mirabilis</name>
    <dbReference type="NCBI Taxonomy" id="2528011"/>
    <lineage>
        <taxon>Bacteria</taxon>
        <taxon>Pseudomonadati</taxon>
        <taxon>Planctomycetota</taxon>
        <taxon>Planctomycetia</taxon>
        <taxon>Planctomycetia incertae sedis</taxon>
        <taxon>Engelhardtia</taxon>
    </lineage>
</organism>